<keyword evidence="3" id="KW-1185">Reference proteome</keyword>
<protein>
    <submittedName>
        <fullName evidence="2">Uncharacterized protein</fullName>
    </submittedName>
</protein>
<evidence type="ECO:0000313" key="3">
    <source>
        <dbReference type="Proteomes" id="UP001196301"/>
    </source>
</evidence>
<sequence length="185" mass="21297">MRNSNADNTILFIEKKKEFENSKDNQNHHKITIKDKNAEIISLSSYKRLKFKRNHFKKEHNINIDKSKLKKRAFFIIILVLFLLILASTVLKQNSYSEVPSNKFVAQSSEINKSDTSAYKSIIKRVVGKYTNANNISISELHKNGNLVYAQGYFNVPNEGKVNYDLILQNNSPTSLIINGNEYIK</sequence>
<gene>
    <name evidence="2" type="ORF">KQI20_14220</name>
</gene>
<keyword evidence="1" id="KW-1133">Transmembrane helix</keyword>
<evidence type="ECO:0000313" key="2">
    <source>
        <dbReference type="EMBL" id="MBU5337559.1"/>
    </source>
</evidence>
<accession>A0ABS6E199</accession>
<comment type="caution">
    <text evidence="2">The sequence shown here is derived from an EMBL/GenBank/DDBJ whole genome shotgun (WGS) entry which is preliminary data.</text>
</comment>
<keyword evidence="1" id="KW-0812">Transmembrane</keyword>
<organism evidence="2 3">
    <name type="scientific">Intestinibacter bartlettii</name>
    <dbReference type="NCBI Taxonomy" id="261299"/>
    <lineage>
        <taxon>Bacteria</taxon>
        <taxon>Bacillati</taxon>
        <taxon>Bacillota</taxon>
        <taxon>Clostridia</taxon>
        <taxon>Peptostreptococcales</taxon>
        <taxon>Peptostreptococcaceae</taxon>
        <taxon>Intestinibacter</taxon>
    </lineage>
</organism>
<evidence type="ECO:0000256" key="1">
    <source>
        <dbReference type="SAM" id="Phobius"/>
    </source>
</evidence>
<dbReference type="EMBL" id="JAHLOQ010000084">
    <property type="protein sequence ID" value="MBU5337559.1"/>
    <property type="molecule type" value="Genomic_DNA"/>
</dbReference>
<name>A0ABS6E199_9FIRM</name>
<reference evidence="2 3" key="1">
    <citation type="submission" date="2021-06" db="EMBL/GenBank/DDBJ databases">
        <authorList>
            <person name="Sun Q."/>
            <person name="Li D."/>
        </authorList>
    </citation>
    <scope>NUCLEOTIDE SEQUENCE [LARGE SCALE GENOMIC DNA]</scope>
    <source>
        <strain evidence="2 3">N19</strain>
    </source>
</reference>
<proteinExistence type="predicted"/>
<feature type="transmembrane region" description="Helical" evidence="1">
    <location>
        <begin position="73"/>
        <end position="91"/>
    </location>
</feature>
<dbReference type="Proteomes" id="UP001196301">
    <property type="component" value="Unassembled WGS sequence"/>
</dbReference>
<dbReference type="RefSeq" id="WP_216572320.1">
    <property type="nucleotide sequence ID" value="NZ_JAHLOQ010000084.1"/>
</dbReference>
<keyword evidence="1" id="KW-0472">Membrane</keyword>